<dbReference type="Gene3D" id="3.30.40.10">
    <property type="entry name" value="Zinc/RING finger domain, C3HC4 (zinc finger)"/>
    <property type="match status" value="2"/>
</dbReference>
<evidence type="ECO:0000313" key="8">
    <source>
        <dbReference type="Proteomes" id="UP000292702"/>
    </source>
</evidence>
<keyword evidence="2 4" id="KW-0863">Zinc-finger</keyword>
<evidence type="ECO:0000256" key="2">
    <source>
        <dbReference type="ARBA" id="ARBA00022771"/>
    </source>
</evidence>
<dbReference type="Pfam" id="PF00628">
    <property type="entry name" value="PHD"/>
    <property type="match status" value="2"/>
</dbReference>
<dbReference type="InterPro" id="IPR001965">
    <property type="entry name" value="Znf_PHD"/>
</dbReference>
<evidence type="ECO:0000256" key="1">
    <source>
        <dbReference type="ARBA" id="ARBA00022723"/>
    </source>
</evidence>
<feature type="compositionally biased region" description="Basic and acidic residues" evidence="5">
    <location>
        <begin position="649"/>
        <end position="660"/>
    </location>
</feature>
<feature type="compositionally biased region" description="Low complexity" evidence="5">
    <location>
        <begin position="823"/>
        <end position="846"/>
    </location>
</feature>
<dbReference type="Proteomes" id="UP000292702">
    <property type="component" value="Unassembled WGS sequence"/>
</dbReference>
<dbReference type="InterPro" id="IPR019787">
    <property type="entry name" value="Znf_PHD-finger"/>
</dbReference>
<feature type="region of interest" description="Disordered" evidence="5">
    <location>
        <begin position="558"/>
        <end position="733"/>
    </location>
</feature>
<feature type="compositionally biased region" description="Low complexity" evidence="5">
    <location>
        <begin position="101"/>
        <end position="117"/>
    </location>
</feature>
<name>A0A4R0R853_9APHY</name>
<evidence type="ECO:0000313" key="7">
    <source>
        <dbReference type="EMBL" id="TCD63891.1"/>
    </source>
</evidence>
<dbReference type="OrthoDB" id="5876363at2759"/>
<feature type="region of interest" description="Disordered" evidence="5">
    <location>
        <begin position="504"/>
        <end position="539"/>
    </location>
</feature>
<accession>A0A4R0R853</accession>
<feature type="region of interest" description="Disordered" evidence="5">
    <location>
        <begin position="749"/>
        <end position="883"/>
    </location>
</feature>
<dbReference type="CDD" id="cd15534">
    <property type="entry name" value="PHD2_PHF12_Rco1"/>
    <property type="match status" value="1"/>
</dbReference>
<dbReference type="GO" id="GO:0032221">
    <property type="term" value="C:Rpd3S complex"/>
    <property type="evidence" value="ECO:0007669"/>
    <property type="project" value="TreeGrafter"/>
</dbReference>
<dbReference type="PANTHER" id="PTHR47636">
    <property type="entry name" value="TRANSCRIPTIONAL REGULATORY PROTEIN RCO1"/>
    <property type="match status" value="1"/>
</dbReference>
<keyword evidence="8" id="KW-1185">Reference proteome</keyword>
<dbReference type="SUPFAM" id="SSF57903">
    <property type="entry name" value="FYVE/PHD zinc finger"/>
    <property type="match status" value="2"/>
</dbReference>
<feature type="compositionally biased region" description="Low complexity" evidence="5">
    <location>
        <begin position="613"/>
        <end position="633"/>
    </location>
</feature>
<dbReference type="SMART" id="SM00249">
    <property type="entry name" value="PHD"/>
    <property type="match status" value="2"/>
</dbReference>
<evidence type="ECO:0000256" key="3">
    <source>
        <dbReference type="ARBA" id="ARBA00022833"/>
    </source>
</evidence>
<protein>
    <recommendedName>
        <fullName evidence="6">PHD-type domain-containing protein</fullName>
    </recommendedName>
</protein>
<feature type="compositionally biased region" description="Polar residues" evidence="5">
    <location>
        <begin position="567"/>
        <end position="585"/>
    </location>
</feature>
<dbReference type="EMBL" id="RWJN01000268">
    <property type="protein sequence ID" value="TCD63891.1"/>
    <property type="molecule type" value="Genomic_DNA"/>
</dbReference>
<dbReference type="GO" id="GO:0008270">
    <property type="term" value="F:zinc ion binding"/>
    <property type="evidence" value="ECO:0007669"/>
    <property type="project" value="UniProtKB-KW"/>
</dbReference>
<organism evidence="7 8">
    <name type="scientific">Steccherinum ochraceum</name>
    <dbReference type="NCBI Taxonomy" id="92696"/>
    <lineage>
        <taxon>Eukaryota</taxon>
        <taxon>Fungi</taxon>
        <taxon>Dikarya</taxon>
        <taxon>Basidiomycota</taxon>
        <taxon>Agaricomycotina</taxon>
        <taxon>Agaricomycetes</taxon>
        <taxon>Polyporales</taxon>
        <taxon>Steccherinaceae</taxon>
        <taxon>Steccherinum</taxon>
    </lineage>
</organism>
<feature type="compositionally biased region" description="Polar residues" evidence="5">
    <location>
        <begin position="794"/>
        <end position="814"/>
    </location>
</feature>
<dbReference type="GO" id="GO:0006357">
    <property type="term" value="P:regulation of transcription by RNA polymerase II"/>
    <property type="evidence" value="ECO:0007669"/>
    <property type="project" value="TreeGrafter"/>
</dbReference>
<dbReference type="InterPro" id="IPR019786">
    <property type="entry name" value="Zinc_finger_PHD-type_CS"/>
</dbReference>
<keyword evidence="1" id="KW-0479">Metal-binding</keyword>
<dbReference type="PROSITE" id="PS01359">
    <property type="entry name" value="ZF_PHD_1"/>
    <property type="match status" value="1"/>
</dbReference>
<feature type="compositionally biased region" description="Basic and acidic residues" evidence="5">
    <location>
        <begin position="187"/>
        <end position="196"/>
    </location>
</feature>
<dbReference type="InterPro" id="IPR013083">
    <property type="entry name" value="Znf_RING/FYVE/PHD"/>
</dbReference>
<evidence type="ECO:0000256" key="4">
    <source>
        <dbReference type="PROSITE-ProRule" id="PRU00146"/>
    </source>
</evidence>
<proteinExistence type="predicted"/>
<dbReference type="STRING" id="92696.A0A4R0R853"/>
<dbReference type="PROSITE" id="PS50016">
    <property type="entry name" value="ZF_PHD_2"/>
    <property type="match status" value="1"/>
</dbReference>
<dbReference type="InterPro" id="IPR011011">
    <property type="entry name" value="Znf_FYVE_PHD"/>
</dbReference>
<feature type="region of interest" description="Disordered" evidence="5">
    <location>
        <begin position="150"/>
        <end position="196"/>
    </location>
</feature>
<feature type="compositionally biased region" description="Low complexity" evidence="5">
    <location>
        <begin position="862"/>
        <end position="873"/>
    </location>
</feature>
<sequence>MTSVDSVPAFLLAGVPVLQPPHLEGDPSLATEILPGPPPLLSLQQGTVQRKDKKSSTSYSYLPLSDPGTTFGAYMANPLATTSTEADGPRRKRARLDKGGSSSRAQRASARQLAAPDPSIAQEALVAAQQAADSDPIAPWDDDDVMMVSRSNSVPNGDYAMTQEPAQNGDEDGSASVLKRPRRDKGKGKEKEAAVRVKEEPGTISLSLNDAAPAVSNEDHCSSCRSFGSLVYCDSCPRAFHLMCLNPPVEGNELQGDANWYCPACTLRKEPPSKPPASLKFMAPLFDNVQSTIPHEFQLPAEIRTFFKDVGTSNRGTYVDSSEVKPPRLNRHGQLEDRDPYRLRDRNGEPVLCFKCGTSALPPGVSASVPAMKRPRRASSRLSSTLSDTGKSIISCDYCHLHWHLDCVDPPLSLMPPWSKKWMCPNHADQILKPKKRVPRGATSVDVVKPGEVNNGNIEVIQPEASLLVQPTSMAIEEVLINGRRYRVPEKIITMDFWKKTRRREPLRDDEVSSAMSSPLTSISSLEDGDDATPPTPKLGLFNVEELKAAMLLAGMHSKPSSAPRANGTTSDSKAPVASSSTTTAIRIKEEPDLHVNGLLHGPESASKRKTTTRTPRAPRAAKTARATAVPASRGVRSSARVQAVTARKNAEAELERMNQDTEDQGLMPPPVLKPSQKALHTTNGIITDPGPSSQQHTEALESASATSSRVKRARQPRVKPPPSAVTKSASHNGVVATQDLLNGSSSLSSVSQADVAGPSSSADGLKKKPSLPRGRRPKPITPNPSGDKPSAVTPISTPTNAGSSKPAGSTTPSLKIRLPRLSSISSPIVASTSTSTSADQAPASSRSKQTRTRQLSDKQPDSSSVSNDGPSSATDGAMLPPA</sequence>
<feature type="compositionally biased region" description="Polar residues" evidence="5">
    <location>
        <begin position="679"/>
        <end position="697"/>
    </location>
</feature>
<gene>
    <name evidence="7" type="ORF">EIP91_004800</name>
</gene>
<feature type="region of interest" description="Disordered" evidence="5">
    <location>
        <begin position="21"/>
        <end position="63"/>
    </location>
</feature>
<dbReference type="PANTHER" id="PTHR47636:SF1">
    <property type="entry name" value="TRANSCRIPTIONAL REGULATORY PROTEIN RCO1"/>
    <property type="match status" value="1"/>
</dbReference>
<feature type="domain" description="PHD-type" evidence="6">
    <location>
        <begin position="218"/>
        <end position="268"/>
    </location>
</feature>
<dbReference type="InterPro" id="IPR052819">
    <property type="entry name" value="Chromatin_regulatory_protein"/>
</dbReference>
<reference evidence="7 8" key="1">
    <citation type="submission" date="2018-11" db="EMBL/GenBank/DDBJ databases">
        <title>Genome assembly of Steccherinum ochraceum LE-BIN_3174, the white-rot fungus of the Steccherinaceae family (The Residual Polyporoid clade, Polyporales, Basidiomycota).</title>
        <authorList>
            <person name="Fedorova T.V."/>
            <person name="Glazunova O.A."/>
            <person name="Landesman E.O."/>
            <person name="Moiseenko K.V."/>
            <person name="Psurtseva N.V."/>
            <person name="Savinova O.S."/>
            <person name="Shakhova N.V."/>
            <person name="Tyazhelova T.V."/>
            <person name="Vasina D.V."/>
        </authorList>
    </citation>
    <scope>NUCLEOTIDE SEQUENCE [LARGE SCALE GENOMIC DNA]</scope>
    <source>
        <strain evidence="7 8">LE-BIN_3174</strain>
    </source>
</reference>
<dbReference type="AlphaFoldDB" id="A0A4R0R853"/>
<evidence type="ECO:0000256" key="5">
    <source>
        <dbReference type="SAM" id="MobiDB-lite"/>
    </source>
</evidence>
<keyword evidence="3" id="KW-0862">Zinc</keyword>
<feature type="region of interest" description="Disordered" evidence="5">
    <location>
        <begin position="80"/>
        <end position="117"/>
    </location>
</feature>
<comment type="caution">
    <text evidence="7">The sequence shown here is derived from an EMBL/GenBank/DDBJ whole genome shotgun (WGS) entry which is preliminary data.</text>
</comment>
<feature type="compositionally biased region" description="Polar residues" evidence="5">
    <location>
        <begin position="514"/>
        <end position="525"/>
    </location>
</feature>
<feature type="compositionally biased region" description="Basic residues" evidence="5">
    <location>
        <begin position="768"/>
        <end position="779"/>
    </location>
</feature>
<evidence type="ECO:0000259" key="6">
    <source>
        <dbReference type="PROSITE" id="PS50016"/>
    </source>
</evidence>